<dbReference type="RefSeq" id="WP_166192639.1">
    <property type="nucleotide sequence ID" value="NZ_CP049811.1"/>
</dbReference>
<proteinExistence type="inferred from homology"/>
<dbReference type="KEGG" id="mon:G8E03_12955"/>
<keyword evidence="3" id="KW-0413">Isomerase</keyword>
<dbReference type="PRINTS" id="PR00145">
    <property type="entry name" value="ARGSUCLYASE"/>
</dbReference>
<dbReference type="AlphaFoldDB" id="A0A6G7VNT7"/>
<dbReference type="EMBL" id="CP049811">
    <property type="protein sequence ID" value="QIK41582.1"/>
    <property type="molecule type" value="Genomic_DNA"/>
</dbReference>
<dbReference type="PANTHER" id="PTHR43172">
    <property type="entry name" value="ADENYLOSUCCINATE LYASE"/>
    <property type="match status" value="1"/>
</dbReference>
<evidence type="ECO:0000313" key="4">
    <source>
        <dbReference type="Proteomes" id="UP000500791"/>
    </source>
</evidence>
<dbReference type="PRINTS" id="PR00149">
    <property type="entry name" value="FUMRATELYASE"/>
</dbReference>
<evidence type="ECO:0000256" key="1">
    <source>
        <dbReference type="ARBA" id="ARBA00034772"/>
    </source>
</evidence>
<accession>A0A6G7VNT7</accession>
<dbReference type="InterPro" id="IPR019468">
    <property type="entry name" value="AdenyloSucc_lyase_C"/>
</dbReference>
<evidence type="ECO:0000313" key="3">
    <source>
        <dbReference type="EMBL" id="QIK41582.1"/>
    </source>
</evidence>
<dbReference type="Gene3D" id="1.20.200.10">
    <property type="entry name" value="Fumarase/aspartase (Central domain)"/>
    <property type="match status" value="1"/>
</dbReference>
<dbReference type="SUPFAM" id="SSF48557">
    <property type="entry name" value="L-aspartase-like"/>
    <property type="match status" value="1"/>
</dbReference>
<gene>
    <name evidence="3" type="ORF">G8E03_12955</name>
</gene>
<dbReference type="SMART" id="SM00998">
    <property type="entry name" value="ADSL_C"/>
    <property type="match status" value="1"/>
</dbReference>
<keyword evidence="4" id="KW-1185">Reference proteome</keyword>
<dbReference type="InterPro" id="IPR020557">
    <property type="entry name" value="Fumarate_lyase_CS"/>
</dbReference>
<comment type="similarity">
    <text evidence="1">Belongs to the class-II fumarase/aspartase family.</text>
</comment>
<dbReference type="PROSITE" id="PS00163">
    <property type="entry name" value="FUMARATE_LYASES"/>
    <property type="match status" value="1"/>
</dbReference>
<dbReference type="InterPro" id="IPR022761">
    <property type="entry name" value="Fumarate_lyase_N"/>
</dbReference>
<dbReference type="Pfam" id="PF00206">
    <property type="entry name" value="Lyase_1"/>
    <property type="match status" value="1"/>
</dbReference>
<protein>
    <submittedName>
        <fullName evidence="3">3-carboxy-cis,cis-muconate cycloisomerase</fullName>
    </submittedName>
</protein>
<dbReference type="GO" id="GO:0016853">
    <property type="term" value="F:isomerase activity"/>
    <property type="evidence" value="ECO:0007669"/>
    <property type="project" value="UniProtKB-KW"/>
</dbReference>
<dbReference type="Gene3D" id="1.10.40.30">
    <property type="entry name" value="Fumarase/aspartase (C-terminal domain)"/>
    <property type="match status" value="1"/>
</dbReference>
<organism evidence="3 4">
    <name type="scientific">Pontivivens nitratireducens</name>
    <dbReference type="NCBI Taxonomy" id="2758038"/>
    <lineage>
        <taxon>Bacteria</taxon>
        <taxon>Pseudomonadati</taxon>
        <taxon>Pseudomonadota</taxon>
        <taxon>Alphaproteobacteria</taxon>
        <taxon>Rhodobacterales</taxon>
        <taxon>Paracoccaceae</taxon>
        <taxon>Pontivivens</taxon>
    </lineage>
</organism>
<feature type="domain" description="Adenylosuccinate lyase C-terminal" evidence="2">
    <location>
        <begin position="363"/>
        <end position="436"/>
    </location>
</feature>
<name>A0A6G7VNT7_9RHOB</name>
<evidence type="ECO:0000259" key="2">
    <source>
        <dbReference type="SMART" id="SM00998"/>
    </source>
</evidence>
<dbReference type="InterPro" id="IPR000362">
    <property type="entry name" value="Fumarate_lyase_fam"/>
</dbReference>
<reference evidence="3 4" key="1">
    <citation type="submission" date="2020-03" db="EMBL/GenBank/DDBJ databases">
        <title>Complete genome sequence of Monaibacterium sp. ALG8 with diverse plasmids.</title>
        <authorList>
            <person name="Sun C."/>
        </authorList>
    </citation>
    <scope>NUCLEOTIDE SEQUENCE [LARGE SCALE GENOMIC DNA]</scope>
    <source>
        <strain evidence="3 4">ALG8</strain>
    </source>
</reference>
<dbReference type="Proteomes" id="UP000500791">
    <property type="component" value="Chromosome"/>
</dbReference>
<sequence length="444" mass="46894">MSFTPFDSPLYRELISDTELAVLFSDAAEIRAMLLFEGALADAQGELGIIPLESALFISRSAREVQLDPSALAKGLAAAGVAGPALVAAFRAEMKAPEHAQWAHHGASSQDLVDTGLVIRLRRAADILQQRIEVLAETLGAQANQHAHVVMAARTRHQIATPTTFGARVATWHAPLPRHLQRLSQLRPRVEVVSLAGASGTSAALGPQAVEVEARVAAALGLAASHHPWNATRDGLAEFAGWLALVSGSMGKIATDVLQLIQAEPPQIGVSSGGGSSTMPHKANPVAAETIVALARHVATLSSSLMHSQLTESDRDGAAWVQEWLSLPQLFCATGAALRHTQQMIEGIVPDADAMRATIEATHGTMFAEPVTFALAEHMPRPEAAALVKEACTRAGPDRSLRTILEAESPVVLDWEALFDPVAQCGRAVALARAPAKGGDDDRK</sequence>
<dbReference type="InterPro" id="IPR008948">
    <property type="entry name" value="L-Aspartase-like"/>
</dbReference>
<dbReference type="GO" id="GO:0016829">
    <property type="term" value="F:lyase activity"/>
    <property type="evidence" value="ECO:0007669"/>
    <property type="project" value="UniProtKB-ARBA"/>
</dbReference>
<dbReference type="PANTHER" id="PTHR43172:SF2">
    <property type="entry name" value="ADENYLOSUCCINATE LYASE C-TERMINAL DOMAIN-CONTAINING PROTEIN"/>
    <property type="match status" value="1"/>
</dbReference>